<evidence type="ECO:0000256" key="1">
    <source>
        <dbReference type="SAM" id="Phobius"/>
    </source>
</evidence>
<reference evidence="2" key="1">
    <citation type="submission" date="2009-01" db="EMBL/GenBank/DDBJ databases">
        <title>The Genome Sequence of Brucella pinnipedialis M292/94/1.</title>
        <authorList>
            <consortium name="The Broad Institute Genome Sequencing Platform"/>
            <person name="Ward D."/>
            <person name="Young S.K."/>
            <person name="Kodira C.D."/>
            <person name="Zeng Q."/>
            <person name="Koehrsen M."/>
            <person name="Alvarado L."/>
            <person name="Berlin A."/>
            <person name="Borenstein D."/>
            <person name="Chen Z."/>
            <person name="Engels R."/>
            <person name="Freedman E."/>
            <person name="Gellesch M."/>
            <person name="Goldberg J."/>
            <person name="Griggs A."/>
            <person name="Gujja S."/>
            <person name="Heiman D."/>
            <person name="Hepburn T."/>
            <person name="Howarth C."/>
            <person name="Jen D."/>
            <person name="Larson L."/>
            <person name="Lewis B."/>
            <person name="Mehta T."/>
            <person name="Park D."/>
            <person name="Pearson M."/>
            <person name="Roberts A."/>
            <person name="Saif S."/>
            <person name="Shea T."/>
            <person name="Shenoy N."/>
            <person name="Sisk P."/>
            <person name="Stolte C."/>
            <person name="Sykes S."/>
            <person name="Walk T."/>
            <person name="White J."/>
            <person name="Yandava C."/>
            <person name="Whatmore A.M."/>
            <person name="Perrett L.L."/>
            <person name="O'Callaghan D."/>
            <person name="Nusbaum C."/>
            <person name="Galagan J."/>
            <person name="Birren B."/>
        </authorList>
    </citation>
    <scope>NUCLEOTIDE SEQUENCE [LARGE SCALE GENOMIC DNA]</scope>
    <source>
        <strain evidence="2">M292/94/1</strain>
    </source>
</reference>
<gene>
    <name evidence="2" type="ORF">BALG_02494</name>
</gene>
<sequence>MQPRVSLHAPPVLRATAGGREASMSNIIFWTALVVVPILVGTAYAYLRHFHHEDDF</sequence>
<dbReference type="EMBL" id="EQ999534">
    <property type="protein sequence ID" value="EEZ29141.1"/>
    <property type="molecule type" value="Genomic_DNA"/>
</dbReference>
<feature type="transmembrane region" description="Helical" evidence="1">
    <location>
        <begin position="27"/>
        <end position="47"/>
    </location>
</feature>
<name>A0A0E1WZ29_9HYPH</name>
<accession>A0A0E1WZ29</accession>
<keyword evidence="1" id="KW-0472">Membrane</keyword>
<dbReference type="Proteomes" id="UP000004659">
    <property type="component" value="Unassembled WGS sequence"/>
</dbReference>
<dbReference type="AlphaFoldDB" id="A0A0E1WZ29"/>
<organism evidence="2">
    <name type="scientific">Brucella pinnipedialis M292/94/1</name>
    <dbReference type="NCBI Taxonomy" id="520462"/>
    <lineage>
        <taxon>Bacteria</taxon>
        <taxon>Pseudomonadati</taxon>
        <taxon>Pseudomonadota</taxon>
        <taxon>Alphaproteobacteria</taxon>
        <taxon>Hyphomicrobiales</taxon>
        <taxon>Brucellaceae</taxon>
        <taxon>Brucella/Ochrobactrum group</taxon>
        <taxon>Brucella</taxon>
    </lineage>
</organism>
<proteinExistence type="predicted"/>
<keyword evidence="1" id="KW-0812">Transmembrane</keyword>
<dbReference type="HOGENOM" id="CLU_3005184_0_0_5"/>
<evidence type="ECO:0000313" key="2">
    <source>
        <dbReference type="EMBL" id="EEZ29141.1"/>
    </source>
</evidence>
<protein>
    <submittedName>
        <fullName evidence="2">Uncharacterized protein</fullName>
    </submittedName>
</protein>
<keyword evidence="1" id="KW-1133">Transmembrane helix</keyword>